<evidence type="ECO:0000256" key="1">
    <source>
        <dbReference type="ARBA" id="ARBA00023054"/>
    </source>
</evidence>
<protein>
    <recommendedName>
        <fullName evidence="5">Coiled-coil domain-containing protein 89</fullName>
    </recommendedName>
</protein>
<feature type="coiled-coil region" evidence="2">
    <location>
        <begin position="219"/>
        <end position="315"/>
    </location>
</feature>
<organism evidence="3 4">
    <name type="scientific">Silurus meridionalis</name>
    <name type="common">Southern catfish</name>
    <name type="synonym">Silurus soldatovi meridionalis</name>
    <dbReference type="NCBI Taxonomy" id="175797"/>
    <lineage>
        <taxon>Eukaryota</taxon>
        <taxon>Metazoa</taxon>
        <taxon>Chordata</taxon>
        <taxon>Craniata</taxon>
        <taxon>Vertebrata</taxon>
        <taxon>Euteleostomi</taxon>
        <taxon>Actinopterygii</taxon>
        <taxon>Neopterygii</taxon>
        <taxon>Teleostei</taxon>
        <taxon>Ostariophysi</taxon>
        <taxon>Siluriformes</taxon>
        <taxon>Siluridae</taxon>
        <taxon>Silurus</taxon>
    </lineage>
</organism>
<evidence type="ECO:0000256" key="2">
    <source>
        <dbReference type="SAM" id="Coils"/>
    </source>
</evidence>
<keyword evidence="1 2" id="KW-0175">Coiled coil</keyword>
<dbReference type="PANTHER" id="PTHR34768:SF2">
    <property type="entry name" value="COILED-COIL DOMAIN CONTAINING 89"/>
    <property type="match status" value="1"/>
</dbReference>
<reference evidence="3" key="1">
    <citation type="submission" date="2020-08" db="EMBL/GenBank/DDBJ databases">
        <title>Chromosome-level assembly of Southern catfish (Silurus meridionalis) provides insights into visual adaptation to the nocturnal and benthic lifestyles.</title>
        <authorList>
            <person name="Zhang Y."/>
            <person name="Wang D."/>
            <person name="Peng Z."/>
        </authorList>
    </citation>
    <scope>NUCLEOTIDE SEQUENCE</scope>
    <source>
        <strain evidence="3">SWU-2019-XX</strain>
        <tissue evidence="3">Muscle</tissue>
    </source>
</reference>
<dbReference type="PANTHER" id="PTHR34768">
    <property type="entry name" value="COILED-COIL DOMAIN-CONTAINING PROTEIN 89"/>
    <property type="match status" value="1"/>
</dbReference>
<name>A0A8T0BTC3_SILME</name>
<keyword evidence="4" id="KW-1185">Reference proteome</keyword>
<sequence length="335" mass="40272">MNKWKWQGKNFMNGHEDKTDMGDLQQELEELKELSLKDQTNVEMLRSRIDEQSILICKLKQRADLTLLRCQALDRINTELRNQQVNMETDLQTERQKSEQLEKRFMDLATNHEEMIKFKDEYKQKNAELMKENKRLQEENDTFFSKELQEKEETIHKLSQGLRDIHEKHTNSEREHQEKEAILQDKLHNTQKKLKKAVDMNEEMALQFRQIQERGAMTETEAEEKFEALMKEKHKLLELSMQRGKIIQDKQEEIQELEKKKNKAEEARQEAEDRFKREADAVNTDLRVKRLQNALEKAEQKCIELKREFDAHKNYSTHLLEQERALNARLRHMIN</sequence>
<evidence type="ECO:0008006" key="5">
    <source>
        <dbReference type="Google" id="ProtNLM"/>
    </source>
</evidence>
<dbReference type="AlphaFoldDB" id="A0A8T0BTC3"/>
<gene>
    <name evidence="3" type="ORF">HF521_016533</name>
</gene>
<evidence type="ECO:0000313" key="3">
    <source>
        <dbReference type="EMBL" id="KAF7709683.1"/>
    </source>
</evidence>
<feature type="coiled-coil region" evidence="2">
    <location>
        <begin position="77"/>
        <end position="168"/>
    </location>
</feature>
<dbReference type="OrthoDB" id="10020070at2759"/>
<proteinExistence type="predicted"/>
<dbReference type="InterPro" id="IPR043450">
    <property type="entry name" value="CCDC89-like"/>
</dbReference>
<accession>A0A8T0BTC3</accession>
<dbReference type="Proteomes" id="UP000606274">
    <property type="component" value="Unassembled WGS sequence"/>
</dbReference>
<dbReference type="EMBL" id="JABFDY010000003">
    <property type="protein sequence ID" value="KAF7709683.1"/>
    <property type="molecule type" value="Genomic_DNA"/>
</dbReference>
<comment type="caution">
    <text evidence="3">The sequence shown here is derived from an EMBL/GenBank/DDBJ whole genome shotgun (WGS) entry which is preliminary data.</text>
</comment>
<evidence type="ECO:0000313" key="4">
    <source>
        <dbReference type="Proteomes" id="UP000606274"/>
    </source>
</evidence>